<name>A0AAD3DHY5_9CHLO</name>
<accession>A0AAD3DHY5</accession>
<dbReference type="PRINTS" id="PR00298">
    <property type="entry name" value="CHAPERONIN60"/>
</dbReference>
<keyword evidence="4" id="KW-0143">Chaperone</keyword>
<dbReference type="HAMAP" id="MF_00600">
    <property type="entry name" value="CH60"/>
    <property type="match status" value="1"/>
</dbReference>
<dbReference type="SUPFAM" id="SSF52029">
    <property type="entry name" value="GroEL apical domain-like"/>
    <property type="match status" value="1"/>
</dbReference>
<evidence type="ECO:0000256" key="5">
    <source>
        <dbReference type="ARBA" id="ARBA00058559"/>
    </source>
</evidence>
<evidence type="ECO:0000313" key="9">
    <source>
        <dbReference type="EMBL" id="GFR41878.1"/>
    </source>
</evidence>
<dbReference type="Pfam" id="PF00118">
    <property type="entry name" value="Cpn60_TCP1"/>
    <property type="match status" value="1"/>
</dbReference>
<dbReference type="FunFam" id="3.50.7.10:FF:000001">
    <property type="entry name" value="60 kDa chaperonin"/>
    <property type="match status" value="1"/>
</dbReference>
<dbReference type="InterPro" id="IPR027409">
    <property type="entry name" value="GroEL-like_apical_dom_sf"/>
</dbReference>
<evidence type="ECO:0000256" key="7">
    <source>
        <dbReference type="RuleBase" id="RU000418"/>
    </source>
</evidence>
<keyword evidence="2" id="KW-0547">Nucleotide-binding</keyword>
<comment type="function">
    <text evidence="5">This protein binds RuBisCO small and large subunits and is implicated in the assembly of the enzyme oligomer.</text>
</comment>
<evidence type="ECO:0000256" key="2">
    <source>
        <dbReference type="ARBA" id="ARBA00022741"/>
    </source>
</evidence>
<dbReference type="InterPro" id="IPR018370">
    <property type="entry name" value="Chaperonin_Cpn60_CS"/>
</dbReference>
<evidence type="ECO:0000256" key="3">
    <source>
        <dbReference type="ARBA" id="ARBA00022840"/>
    </source>
</evidence>
<dbReference type="AlphaFoldDB" id="A0AAD3DHY5"/>
<feature type="region of interest" description="Disordered" evidence="8">
    <location>
        <begin position="1"/>
        <end position="20"/>
    </location>
</feature>
<dbReference type="PROSITE" id="PS00296">
    <property type="entry name" value="CHAPERONINS_CPN60"/>
    <property type="match status" value="1"/>
</dbReference>
<evidence type="ECO:0000313" key="10">
    <source>
        <dbReference type="Proteomes" id="UP001054857"/>
    </source>
</evidence>
<reference evidence="9 10" key="1">
    <citation type="journal article" date="2021" name="Sci. Rep.">
        <title>Genome sequencing of the multicellular alga Astrephomene provides insights into convergent evolution of germ-soma differentiation.</title>
        <authorList>
            <person name="Yamashita S."/>
            <person name="Yamamoto K."/>
            <person name="Matsuzaki R."/>
            <person name="Suzuki S."/>
            <person name="Yamaguchi H."/>
            <person name="Hirooka S."/>
            <person name="Minakuchi Y."/>
            <person name="Miyagishima S."/>
            <person name="Kawachi M."/>
            <person name="Toyoda A."/>
            <person name="Nozaki H."/>
        </authorList>
    </citation>
    <scope>NUCLEOTIDE SEQUENCE [LARGE SCALE GENOMIC DNA]</scope>
    <source>
        <strain evidence="9 10">NIES-4017</strain>
    </source>
</reference>
<dbReference type="NCBIfam" id="TIGR02348">
    <property type="entry name" value="GroEL"/>
    <property type="match status" value="1"/>
</dbReference>
<dbReference type="NCBIfam" id="NF009489">
    <property type="entry name" value="PRK12851.1"/>
    <property type="match status" value="1"/>
</dbReference>
<dbReference type="PANTHER" id="PTHR45633">
    <property type="entry name" value="60 KDA HEAT SHOCK PROTEIN, MITOCHONDRIAL"/>
    <property type="match status" value="1"/>
</dbReference>
<evidence type="ECO:0000256" key="6">
    <source>
        <dbReference type="ARBA" id="ARBA00062746"/>
    </source>
</evidence>
<dbReference type="InterPro" id="IPR027413">
    <property type="entry name" value="GROEL-like_equatorial_sf"/>
</dbReference>
<gene>
    <name evidence="9" type="ORF">Agub_g2661</name>
</gene>
<dbReference type="Gene3D" id="3.50.7.10">
    <property type="entry name" value="GroEL"/>
    <property type="match status" value="1"/>
</dbReference>
<proteinExistence type="inferred from homology"/>
<keyword evidence="3" id="KW-0067">ATP-binding</keyword>
<dbReference type="InterPro" id="IPR001844">
    <property type="entry name" value="Cpn60/GroEL"/>
</dbReference>
<dbReference type="InterPro" id="IPR002423">
    <property type="entry name" value="Cpn60/GroEL/TCP-1"/>
</dbReference>
<evidence type="ECO:0000256" key="4">
    <source>
        <dbReference type="ARBA" id="ARBA00023186"/>
    </source>
</evidence>
<dbReference type="NCBIfam" id="NF000592">
    <property type="entry name" value="PRK00013.1"/>
    <property type="match status" value="1"/>
</dbReference>
<dbReference type="Gene3D" id="1.10.560.10">
    <property type="entry name" value="GroEL-like equatorial domain"/>
    <property type="match status" value="1"/>
</dbReference>
<comment type="similarity">
    <text evidence="1 7">Belongs to the chaperonin (HSP60) family.</text>
</comment>
<keyword evidence="10" id="KW-1185">Reference proteome</keyword>
<evidence type="ECO:0000256" key="1">
    <source>
        <dbReference type="ARBA" id="ARBA00006607"/>
    </source>
</evidence>
<sequence length="581" mass="61831">MAQTQLAQGTRGQVSGRPFQARPVRSARRLVIRAAEAKEIVFDQESRRKLQIGINKVADAVGVTLGPRGRNVVLEQKFGVPQVINDGVSIARAIELKDPVENAGAQLIKEVAGRTNDAAGDGTTTASVLAREMIHFGLQSVTAGANPIAVKRGLERTSEYLVAKMKEHAKPVKGREDIKNVAAISAGNDNFIGDMIADALDKVGSNGVLSIETSNSTETVVEVQEGMEIDRGYISPQFVTNQERLLVEYDNCRVLVTDQKIESIRDIVPILEQVTRLNQPLLIIAEDVAGEALATLVVNKLRGVLNVAAIKAPGFGERRKALLQDIAIVTGAEFIAKDLGMKVESAVIEQLGVARKATIGNNSTTLIADAGSREEIEMRIAQLKKELAETDSVYDTEKLSERIAKLSGGVAVIKVGAATEAELEDRKLRVEDAKNATFAAVEEGIVPGGGAALLHLSELVPAFKETLSDPEERLGADIVMKALRAPCRLIADNAGVEGEVVVQRLLGKPFEVGYNAMIDKVENLLDAGVIDPAKVTRNGLLNAVSIAGIMLTTQAVMVEKSKPKEAPGGMGAGGMPAGMTI</sequence>
<dbReference type="Gene3D" id="3.30.260.10">
    <property type="entry name" value="TCP-1-like chaperonin intermediate domain"/>
    <property type="match status" value="1"/>
</dbReference>
<dbReference type="EMBL" id="BMAR01000002">
    <property type="protein sequence ID" value="GFR41878.1"/>
    <property type="molecule type" value="Genomic_DNA"/>
</dbReference>
<dbReference type="NCBIfam" id="NF009487">
    <property type="entry name" value="PRK12849.1"/>
    <property type="match status" value="1"/>
</dbReference>
<comment type="subunit">
    <text evidence="6">Oligomer of probably six alpha and six beta subunits.</text>
</comment>
<evidence type="ECO:0000256" key="8">
    <source>
        <dbReference type="SAM" id="MobiDB-lite"/>
    </source>
</evidence>
<dbReference type="InterPro" id="IPR027410">
    <property type="entry name" value="TCP-1-like_intermed_sf"/>
</dbReference>
<dbReference type="GO" id="GO:0140662">
    <property type="term" value="F:ATP-dependent protein folding chaperone"/>
    <property type="evidence" value="ECO:0007669"/>
    <property type="project" value="InterPro"/>
</dbReference>
<dbReference type="GO" id="GO:0005524">
    <property type="term" value="F:ATP binding"/>
    <property type="evidence" value="ECO:0007669"/>
    <property type="project" value="UniProtKB-KW"/>
</dbReference>
<dbReference type="SUPFAM" id="SSF48592">
    <property type="entry name" value="GroEL equatorial domain-like"/>
    <property type="match status" value="1"/>
</dbReference>
<dbReference type="GO" id="GO:0042026">
    <property type="term" value="P:protein refolding"/>
    <property type="evidence" value="ECO:0007669"/>
    <property type="project" value="InterPro"/>
</dbReference>
<feature type="compositionally biased region" description="Polar residues" evidence="8">
    <location>
        <begin position="1"/>
        <end position="13"/>
    </location>
</feature>
<comment type="caution">
    <text evidence="9">The sequence shown here is derived from an EMBL/GenBank/DDBJ whole genome shotgun (WGS) entry which is preliminary data.</text>
</comment>
<dbReference type="SUPFAM" id="SSF54849">
    <property type="entry name" value="GroEL-intermediate domain like"/>
    <property type="match status" value="1"/>
</dbReference>
<protein>
    <submittedName>
        <fullName evidence="9">Uncharacterized protein</fullName>
    </submittedName>
</protein>
<dbReference type="Proteomes" id="UP001054857">
    <property type="component" value="Unassembled WGS sequence"/>
</dbReference>
<dbReference type="CDD" id="cd03344">
    <property type="entry name" value="GroEL"/>
    <property type="match status" value="1"/>
</dbReference>
<dbReference type="NCBIfam" id="NF009488">
    <property type="entry name" value="PRK12850.1"/>
    <property type="match status" value="1"/>
</dbReference>
<organism evidence="9 10">
    <name type="scientific">Astrephomene gubernaculifera</name>
    <dbReference type="NCBI Taxonomy" id="47775"/>
    <lineage>
        <taxon>Eukaryota</taxon>
        <taxon>Viridiplantae</taxon>
        <taxon>Chlorophyta</taxon>
        <taxon>core chlorophytes</taxon>
        <taxon>Chlorophyceae</taxon>
        <taxon>CS clade</taxon>
        <taxon>Chlamydomonadales</taxon>
        <taxon>Astrephomenaceae</taxon>
        <taxon>Astrephomene</taxon>
    </lineage>
</organism>